<dbReference type="AlphaFoldDB" id="A0A0M9BQX9"/>
<dbReference type="InterPro" id="IPR016181">
    <property type="entry name" value="Acyl_CoA_acyltransferase"/>
</dbReference>
<accession>A0A0M9BQX9</accession>
<comment type="caution">
    <text evidence="2">The sequence shown here is derived from an EMBL/GenBank/DDBJ whole genome shotgun (WGS) entry which is preliminary data.</text>
</comment>
<sequence>MMLQKRFDQVFEIMKQSFPEAEYREYSEQKKLMSSSRYLLLTEENEQNEVIGFLAGWELESFRYVEHLAVSPNIRGGGIGKRLMDRFMKQSAKPVILEVELPEDEMKRRRIGFYERLGFCLGDHSYIQPPLRAVRQQTLSLQIMSYPAKLTTTEFEMVRKLLYKEVYGAPSVYAHTYNS</sequence>
<reference evidence="2 3" key="1">
    <citation type="submission" date="2015-08" db="EMBL/GenBank/DDBJ databases">
        <title>Draft genome sequence of cellulolytic and xylanolytic Paenibacillus sp. A59, isolated from a decaying forest soil from Patagonia, Argentina.</title>
        <authorList>
            <person name="Ghio S."/>
            <person name="Caceres A.M."/>
            <person name="Talia P."/>
            <person name="Grasso D."/>
            <person name="Campos E."/>
        </authorList>
    </citation>
    <scope>NUCLEOTIDE SEQUENCE [LARGE SCALE GENOMIC DNA]</scope>
    <source>
        <strain evidence="2 3">A59</strain>
    </source>
</reference>
<protein>
    <submittedName>
        <fullName evidence="2">GNAT family acetyltransferase</fullName>
    </submittedName>
</protein>
<name>A0A0M9BQX9_9BACL</name>
<keyword evidence="2" id="KW-0808">Transferase</keyword>
<evidence type="ECO:0000313" key="3">
    <source>
        <dbReference type="Proteomes" id="UP000037688"/>
    </source>
</evidence>
<organism evidence="2 3">
    <name type="scientific">Paenibacillus xylanivorans</name>
    <dbReference type="NCBI Taxonomy" id="1705561"/>
    <lineage>
        <taxon>Bacteria</taxon>
        <taxon>Bacillati</taxon>
        <taxon>Bacillota</taxon>
        <taxon>Bacilli</taxon>
        <taxon>Bacillales</taxon>
        <taxon>Paenibacillaceae</taxon>
        <taxon>Paenibacillus</taxon>
    </lineage>
</organism>
<dbReference type="GO" id="GO:0016747">
    <property type="term" value="F:acyltransferase activity, transferring groups other than amino-acyl groups"/>
    <property type="evidence" value="ECO:0007669"/>
    <property type="project" value="InterPro"/>
</dbReference>
<feature type="domain" description="N-acetyltransferase" evidence="1">
    <location>
        <begin position="1"/>
        <end position="149"/>
    </location>
</feature>
<evidence type="ECO:0000313" key="2">
    <source>
        <dbReference type="EMBL" id="KOY16526.1"/>
    </source>
</evidence>
<gene>
    <name evidence="2" type="ORF">AMS66_11795</name>
</gene>
<dbReference type="Pfam" id="PF00583">
    <property type="entry name" value="Acetyltransf_1"/>
    <property type="match status" value="1"/>
</dbReference>
<dbReference type="PROSITE" id="PS51186">
    <property type="entry name" value="GNAT"/>
    <property type="match status" value="1"/>
</dbReference>
<dbReference type="Gene3D" id="3.40.630.30">
    <property type="match status" value="1"/>
</dbReference>
<dbReference type="EMBL" id="LITU01000053">
    <property type="protein sequence ID" value="KOY16526.1"/>
    <property type="molecule type" value="Genomic_DNA"/>
</dbReference>
<dbReference type="PATRIC" id="fig|1705561.3.peg.2238"/>
<proteinExistence type="predicted"/>
<evidence type="ECO:0000259" key="1">
    <source>
        <dbReference type="PROSITE" id="PS51186"/>
    </source>
</evidence>
<keyword evidence="3" id="KW-1185">Reference proteome</keyword>
<dbReference type="InterPro" id="IPR000182">
    <property type="entry name" value="GNAT_dom"/>
</dbReference>
<dbReference type="OrthoDB" id="9127144at2"/>
<dbReference type="Proteomes" id="UP000037688">
    <property type="component" value="Unassembled WGS sequence"/>
</dbReference>
<dbReference type="SUPFAM" id="SSF55729">
    <property type="entry name" value="Acyl-CoA N-acyltransferases (Nat)"/>
    <property type="match status" value="1"/>
</dbReference>
<dbReference type="CDD" id="cd04301">
    <property type="entry name" value="NAT_SF"/>
    <property type="match status" value="1"/>
</dbReference>